<evidence type="ECO:0000313" key="5">
    <source>
        <dbReference type="Proteomes" id="UP000807469"/>
    </source>
</evidence>
<feature type="transmembrane region" description="Helical" evidence="2">
    <location>
        <begin position="125"/>
        <end position="146"/>
    </location>
</feature>
<keyword evidence="5" id="KW-1185">Reference proteome</keyword>
<protein>
    <recommendedName>
        <fullName evidence="3">DUF6534 domain-containing protein</fullName>
    </recommendedName>
</protein>
<accession>A0A9P5Z400</accession>
<dbReference type="Proteomes" id="UP000807469">
    <property type="component" value="Unassembled WGS sequence"/>
</dbReference>
<name>A0A9P5Z400_9AGAR</name>
<feature type="transmembrane region" description="Helical" evidence="2">
    <location>
        <begin position="16"/>
        <end position="41"/>
    </location>
</feature>
<feature type="transmembrane region" description="Helical" evidence="2">
    <location>
        <begin position="94"/>
        <end position="113"/>
    </location>
</feature>
<keyword evidence="2" id="KW-0472">Membrane</keyword>
<dbReference type="AlphaFoldDB" id="A0A9P5Z400"/>
<comment type="caution">
    <text evidence="4">The sequence shown here is derived from an EMBL/GenBank/DDBJ whole genome shotgun (WGS) entry which is preliminary data.</text>
</comment>
<dbReference type="InterPro" id="IPR045339">
    <property type="entry name" value="DUF6534"/>
</dbReference>
<gene>
    <name evidence="4" type="ORF">BDN70DRAFT_932265</name>
</gene>
<keyword evidence="2" id="KW-0812">Transmembrane</keyword>
<dbReference type="Pfam" id="PF20152">
    <property type="entry name" value="DUF6534"/>
    <property type="match status" value="1"/>
</dbReference>
<proteinExistence type="predicted"/>
<feature type="transmembrane region" description="Helical" evidence="2">
    <location>
        <begin position="166"/>
        <end position="187"/>
    </location>
</feature>
<evidence type="ECO:0000313" key="4">
    <source>
        <dbReference type="EMBL" id="KAF9479835.1"/>
    </source>
</evidence>
<evidence type="ECO:0000256" key="2">
    <source>
        <dbReference type="SAM" id="Phobius"/>
    </source>
</evidence>
<feature type="transmembrane region" description="Helical" evidence="2">
    <location>
        <begin position="207"/>
        <end position="227"/>
    </location>
</feature>
<feature type="region of interest" description="Disordered" evidence="1">
    <location>
        <begin position="319"/>
        <end position="343"/>
    </location>
</feature>
<reference evidence="4" key="1">
    <citation type="submission" date="2020-11" db="EMBL/GenBank/DDBJ databases">
        <authorList>
            <consortium name="DOE Joint Genome Institute"/>
            <person name="Ahrendt S."/>
            <person name="Riley R."/>
            <person name="Andreopoulos W."/>
            <person name="Labutti K."/>
            <person name="Pangilinan J."/>
            <person name="Ruiz-Duenas F.J."/>
            <person name="Barrasa J.M."/>
            <person name="Sanchez-Garcia M."/>
            <person name="Camarero S."/>
            <person name="Miyauchi S."/>
            <person name="Serrano A."/>
            <person name="Linde D."/>
            <person name="Babiker R."/>
            <person name="Drula E."/>
            <person name="Ayuso-Fernandez I."/>
            <person name="Pacheco R."/>
            <person name="Padilla G."/>
            <person name="Ferreira P."/>
            <person name="Barriuso J."/>
            <person name="Kellner H."/>
            <person name="Castanera R."/>
            <person name="Alfaro M."/>
            <person name="Ramirez L."/>
            <person name="Pisabarro A.G."/>
            <person name="Kuo A."/>
            <person name="Tritt A."/>
            <person name="Lipzen A."/>
            <person name="He G."/>
            <person name="Yan M."/>
            <person name="Ng V."/>
            <person name="Cullen D."/>
            <person name="Martin F."/>
            <person name="Rosso M.-N."/>
            <person name="Henrissat B."/>
            <person name="Hibbett D."/>
            <person name="Martinez A.T."/>
            <person name="Grigoriev I.V."/>
        </authorList>
    </citation>
    <scope>NUCLEOTIDE SEQUENCE</scope>
    <source>
        <strain evidence="4">CIRM-BRFM 674</strain>
    </source>
</reference>
<feature type="transmembrane region" description="Helical" evidence="2">
    <location>
        <begin position="233"/>
        <end position="254"/>
    </location>
</feature>
<feature type="domain" description="DUF6534" evidence="3">
    <location>
        <begin position="173"/>
        <end position="258"/>
    </location>
</feature>
<dbReference type="EMBL" id="MU155205">
    <property type="protein sequence ID" value="KAF9479835.1"/>
    <property type="molecule type" value="Genomic_DNA"/>
</dbReference>
<feature type="transmembrane region" description="Helical" evidence="2">
    <location>
        <begin position="53"/>
        <end position="74"/>
    </location>
</feature>
<sequence>MAALGTGPSSALDSTYGAYLIGVLFATFLQGLLTIQAWNYYEKFPNDPLKHKILVLTVWILDTAHLVVVCQSVYHYLVTDWGFEPALNVATWELVIHIFLIGLSCFLCQLFFLHRIWIFSRKNYFVVGLVMVLCLATLALSIHLPIHVMLSHIPISEFPSDKPEILALFLVGAGSDFLIAGLLCFYLRLNKPGFQPMRSVLGRVLQYAVATGLVTSALRIGAVIALLAAPTKLYYIAMHLSLGRLYTNALLATLNARAKMREVLKGHQPSDPLRLPRSRTNIHFATDPDSFHSIDTNTKTTGENNSLAFSYTVERVTHRDEDMEMESAEGRSHKSASLTEGTR</sequence>
<dbReference type="OrthoDB" id="2745105at2759"/>
<evidence type="ECO:0000259" key="3">
    <source>
        <dbReference type="Pfam" id="PF20152"/>
    </source>
</evidence>
<dbReference type="PANTHER" id="PTHR40465:SF1">
    <property type="entry name" value="DUF6534 DOMAIN-CONTAINING PROTEIN"/>
    <property type="match status" value="1"/>
</dbReference>
<organism evidence="4 5">
    <name type="scientific">Pholiota conissans</name>
    <dbReference type="NCBI Taxonomy" id="109636"/>
    <lineage>
        <taxon>Eukaryota</taxon>
        <taxon>Fungi</taxon>
        <taxon>Dikarya</taxon>
        <taxon>Basidiomycota</taxon>
        <taxon>Agaricomycotina</taxon>
        <taxon>Agaricomycetes</taxon>
        <taxon>Agaricomycetidae</taxon>
        <taxon>Agaricales</taxon>
        <taxon>Agaricineae</taxon>
        <taxon>Strophariaceae</taxon>
        <taxon>Pholiota</taxon>
    </lineage>
</organism>
<evidence type="ECO:0000256" key="1">
    <source>
        <dbReference type="SAM" id="MobiDB-lite"/>
    </source>
</evidence>
<dbReference type="PANTHER" id="PTHR40465">
    <property type="entry name" value="CHROMOSOME 1, WHOLE GENOME SHOTGUN SEQUENCE"/>
    <property type="match status" value="1"/>
</dbReference>
<keyword evidence="2" id="KW-1133">Transmembrane helix</keyword>